<feature type="region of interest" description="Disordered" evidence="1">
    <location>
        <begin position="1"/>
        <end position="86"/>
    </location>
</feature>
<proteinExistence type="predicted"/>
<feature type="compositionally biased region" description="Polar residues" evidence="1">
    <location>
        <begin position="69"/>
        <end position="80"/>
    </location>
</feature>
<evidence type="ECO:0000313" key="2">
    <source>
        <dbReference type="EMBL" id="MBW0532400.1"/>
    </source>
</evidence>
<evidence type="ECO:0000256" key="1">
    <source>
        <dbReference type="SAM" id="MobiDB-lite"/>
    </source>
</evidence>
<dbReference type="AlphaFoldDB" id="A0A9Q3F814"/>
<dbReference type="EMBL" id="AVOT02037701">
    <property type="protein sequence ID" value="MBW0532400.1"/>
    <property type="molecule type" value="Genomic_DNA"/>
</dbReference>
<keyword evidence="3" id="KW-1185">Reference proteome</keyword>
<feature type="compositionally biased region" description="Basic and acidic residues" evidence="1">
    <location>
        <begin position="56"/>
        <end position="66"/>
    </location>
</feature>
<organism evidence="2 3">
    <name type="scientific">Austropuccinia psidii MF-1</name>
    <dbReference type="NCBI Taxonomy" id="1389203"/>
    <lineage>
        <taxon>Eukaryota</taxon>
        <taxon>Fungi</taxon>
        <taxon>Dikarya</taxon>
        <taxon>Basidiomycota</taxon>
        <taxon>Pucciniomycotina</taxon>
        <taxon>Pucciniomycetes</taxon>
        <taxon>Pucciniales</taxon>
        <taxon>Sphaerophragmiaceae</taxon>
        <taxon>Austropuccinia</taxon>
    </lineage>
</organism>
<dbReference type="Proteomes" id="UP000765509">
    <property type="component" value="Unassembled WGS sequence"/>
</dbReference>
<feature type="compositionally biased region" description="Low complexity" evidence="1">
    <location>
        <begin position="21"/>
        <end position="32"/>
    </location>
</feature>
<gene>
    <name evidence="2" type="ORF">O181_072115</name>
</gene>
<evidence type="ECO:0000313" key="3">
    <source>
        <dbReference type="Proteomes" id="UP000765509"/>
    </source>
</evidence>
<comment type="caution">
    <text evidence="2">The sequence shown here is derived from an EMBL/GenBank/DDBJ whole genome shotgun (WGS) entry which is preliminary data.</text>
</comment>
<accession>A0A9Q3F814</accession>
<sequence length="119" mass="13050">MLSEDQKKKLAQGKENSLVEAPQASTSAQQAQENPKDQPEGQAKGKAQMEPALHAELQDSQEREDSLGQCVQSGKNSDGIQKQGRGKIEPIFSKEVDLVKLVNQIETCNKEIITKGKTF</sequence>
<protein>
    <submittedName>
        <fullName evidence="2">Uncharacterized protein</fullName>
    </submittedName>
</protein>
<name>A0A9Q3F814_9BASI</name>
<reference evidence="2" key="1">
    <citation type="submission" date="2021-03" db="EMBL/GenBank/DDBJ databases">
        <title>Draft genome sequence of rust myrtle Austropuccinia psidii MF-1, a brazilian biotype.</title>
        <authorList>
            <person name="Quecine M.C."/>
            <person name="Pachon D.M.R."/>
            <person name="Bonatelli M.L."/>
            <person name="Correr F.H."/>
            <person name="Franceschini L.M."/>
            <person name="Leite T.F."/>
            <person name="Margarido G.R.A."/>
            <person name="Almeida C.A."/>
            <person name="Ferrarezi J.A."/>
            <person name="Labate C.A."/>
        </authorList>
    </citation>
    <scope>NUCLEOTIDE SEQUENCE</scope>
    <source>
        <strain evidence="2">MF-1</strain>
    </source>
</reference>